<dbReference type="WBParaSite" id="nRc.2.0.1.t25192-RA">
    <property type="protein sequence ID" value="nRc.2.0.1.t25192-RA"/>
    <property type="gene ID" value="nRc.2.0.1.g25192"/>
</dbReference>
<accession>A0A915JGL0</accession>
<reference evidence="2" key="1">
    <citation type="submission" date="2022-11" db="UniProtKB">
        <authorList>
            <consortium name="WormBaseParasite"/>
        </authorList>
    </citation>
    <scope>IDENTIFICATION</scope>
</reference>
<protein>
    <submittedName>
        <fullName evidence="2">Uncharacterized protein</fullName>
    </submittedName>
</protein>
<keyword evidence="1" id="KW-1185">Reference proteome</keyword>
<sequence length="60" mass="6870">MIARYLARTGYENAKKRTFKSSCGRHLIRKLITIGTFAIHKRPQNIFHGTEIDFSSLFGA</sequence>
<proteinExistence type="predicted"/>
<dbReference type="Proteomes" id="UP000887565">
    <property type="component" value="Unplaced"/>
</dbReference>
<organism evidence="1 2">
    <name type="scientific">Romanomermis culicivorax</name>
    <name type="common">Nematode worm</name>
    <dbReference type="NCBI Taxonomy" id="13658"/>
    <lineage>
        <taxon>Eukaryota</taxon>
        <taxon>Metazoa</taxon>
        <taxon>Ecdysozoa</taxon>
        <taxon>Nematoda</taxon>
        <taxon>Enoplea</taxon>
        <taxon>Dorylaimia</taxon>
        <taxon>Mermithida</taxon>
        <taxon>Mermithoidea</taxon>
        <taxon>Mermithidae</taxon>
        <taxon>Romanomermis</taxon>
    </lineage>
</organism>
<dbReference type="AlphaFoldDB" id="A0A915JGL0"/>
<evidence type="ECO:0000313" key="2">
    <source>
        <dbReference type="WBParaSite" id="nRc.2.0.1.t25192-RA"/>
    </source>
</evidence>
<evidence type="ECO:0000313" key="1">
    <source>
        <dbReference type="Proteomes" id="UP000887565"/>
    </source>
</evidence>
<name>A0A915JGL0_ROMCU</name>